<dbReference type="EC" id="1.2.1.31" evidence="6"/>
<evidence type="ECO:0000256" key="4">
    <source>
        <dbReference type="ARBA" id="ARBA00006432"/>
    </source>
</evidence>
<dbReference type="PROSITE" id="PS50075">
    <property type="entry name" value="CARRIER"/>
    <property type="match status" value="1"/>
</dbReference>
<comment type="pathway">
    <text evidence="3">Amino-acid biosynthesis; L-lysine biosynthesis via AAA pathway; L-lysine from L-alpha-aminoadipate (fungal route): step 1/3.</text>
</comment>
<dbReference type="PIRSF" id="PIRSF001617">
    <property type="entry name" value="Alpha-AR"/>
    <property type="match status" value="1"/>
</dbReference>
<keyword evidence="10" id="KW-0521">NADP</keyword>
<keyword evidence="7" id="KW-0596">Phosphopantetheine</keyword>
<dbReference type="InterPro" id="IPR013120">
    <property type="entry name" value="FAR_NAD-bd"/>
</dbReference>
<dbReference type="Gene3D" id="1.10.1200.10">
    <property type="entry name" value="ACP-like"/>
    <property type="match status" value="1"/>
</dbReference>
<dbReference type="OrthoDB" id="329835at2759"/>
<evidence type="ECO:0000313" key="20">
    <source>
        <dbReference type="JaponicusDB" id="SJAG_00869"/>
    </source>
</evidence>
<comment type="cofactor">
    <cofactor evidence="1">
        <name>pantetheine 4'-phosphate</name>
        <dbReference type="ChEBI" id="CHEBI:47942"/>
    </cofactor>
</comment>
<gene>
    <name evidence="20" type="primary">lys1</name>
    <name evidence="19" type="ORF">SJAG_00869</name>
</gene>
<dbReference type="InterPro" id="IPR014397">
    <property type="entry name" value="Lys2"/>
</dbReference>
<dbReference type="JaponicusDB" id="SJAG_00869">
    <property type="gene designation" value="lys1"/>
</dbReference>
<dbReference type="InterPro" id="IPR009081">
    <property type="entry name" value="PP-bd_ACP"/>
</dbReference>
<dbReference type="CDD" id="cd05235">
    <property type="entry name" value="SDR_e1"/>
    <property type="match status" value="1"/>
</dbReference>
<keyword evidence="9" id="KW-0028">Amino-acid biosynthesis</keyword>
<comment type="catalytic activity">
    <reaction evidence="15">
        <text>(S)-2-amino-6-oxohexanoate + AMP + diphosphate + NADP(+) = L-2-aminoadipate + ATP + NADPH + H(+)</text>
        <dbReference type="Rhea" id="RHEA:46936"/>
        <dbReference type="ChEBI" id="CHEBI:15378"/>
        <dbReference type="ChEBI" id="CHEBI:30616"/>
        <dbReference type="ChEBI" id="CHEBI:33019"/>
        <dbReference type="ChEBI" id="CHEBI:57783"/>
        <dbReference type="ChEBI" id="CHEBI:58321"/>
        <dbReference type="ChEBI" id="CHEBI:58349"/>
        <dbReference type="ChEBI" id="CHEBI:58672"/>
        <dbReference type="ChEBI" id="CHEBI:456215"/>
        <dbReference type="EC" id="1.2.1.95"/>
    </reaction>
</comment>
<dbReference type="Gene3D" id="3.30.300.30">
    <property type="match status" value="1"/>
</dbReference>
<dbReference type="NCBIfam" id="TIGR01746">
    <property type="entry name" value="Thioester-redct"/>
    <property type="match status" value="1"/>
</dbReference>
<dbReference type="SMART" id="SM00823">
    <property type="entry name" value="PKS_PP"/>
    <property type="match status" value="1"/>
</dbReference>
<sequence length="1414" mass="155618">MTVDAPSKEEYQLRLERWAERLKSQTISHLPADYSRPVPARSVEATFEKDVDLDTEDALVTLAMKAKGDGFVASPFVTLLTAFIVLVNRMTGDEDISVGTSSEKGTPFVLRSFLNAEDSFLTLLKKIAEIERNWSADTVDFNDLLQHLNAGKSEDEKTRNGLVYTRFYNAPDAPSMKFLSSTGLDVDVTVIVSIDESKHSSLRADSILPPLKLQFIYNQLLFSKARISILASQLLQVVKLAAKNVLNQLPAKISLITDEQKALLPDPTKDLGWSDFRGAIHDIFADNAKKFPERECVVVTPPVTSSAPTKSFTYRQIHEASNVLAHHLVKSGVQRGEVVMVYAYRGVDLVIAVMGVLKAGATFSVIDPAYPPARQIIYLSVAKPRALVVLKDAGVVSPTVVEYVEKNLDIRTFVPSLKLHDDGSVTGGEVNGSDILADTQSLRSKDTGVVVGPDSTPTLSFTSGSEGVPKGVRGRHFSLAYYFDWMSKEFSLTENDRFTMLSGIAHDPIQRDIFTPLFLGASLIVPTADDIGTPGQLAEWASKYQVTVTHLTPAMGQLLSAQAEEPIPSLHHAFFVGDVLTKRDCLRLQALAVNTAVVNMYGTTETQRAVSYFVVPSRSQDPTFLETQKEIIPAGRGMYNVQLLVVNRHDPHQICGIGEVGEIYVRAGGLAEGYLGNEELSKTKFLTSWFADPSKFKDNTPADAPWKPYWFGIRDRMYRSGDLGRYIPSGDVECTGRADDQVKIRGFRIELGEINTHLSRHPNVRENITLVRRNKDEEPTLVAYVVPQNLNEDDECSATDTTDPIVSNLRRYRKLIRNIREYLKTKLPSYAVPSVVIPMNKMPLNPNGKIDKPALPFPDTNQLAAAFRSRGNKNAEQLTKTEEQMKKIWLAIIPHATEVSKTANFFDVGGHSILATRLIFELRKVFAVNVPLGLVFQQPTIEGLSKEIDRLKLGDVANVAGAAPSQTKNETELSYSEDARALVKELPQTFTPVADFSKDAEKVVFLTGGNGYLGVFILRDLLQRNNNVRVYVLVRAKSEEHGLQRLQDSCIAYGVWEDAWKDKITVVTGDLAKPQWGMDDATWKHVAETVDTIIHNGALVHWVYPYTKLRGPNVIGTLTAINLCSIGKPKSLSFVSSTSTLDNEHYVNLSADIMSKGGNGVPESDDLEGSAVGLQGGYGQSKWAAEYLIRQAGARGLRGVIVRPGYIFGDSRTGAINTDDFLVRMIKGSTQLGLSPDINNTVNMVPTDHVARCATAAAFHPPKSGVCVAQVTSHPRLRFSQFLGTLPVFGFNVKAVEYLQWRVALERHVSEANDNALYPLLHFVLDNLPANTKAPELDDKNTHEILKQDTAWTGVDVSGGAAVLEPQMGLYLAYLVKTGFLKKPEGEGKPLPKVNITEQTLEKLQNAGGRGGSA</sequence>
<evidence type="ECO:0000256" key="15">
    <source>
        <dbReference type="ARBA" id="ARBA00048260"/>
    </source>
</evidence>
<dbReference type="RefSeq" id="XP_002172138.1">
    <property type="nucleotide sequence ID" value="XM_002172102.2"/>
</dbReference>
<dbReference type="VEuPathDB" id="FungiDB:SJAG_00869"/>
<evidence type="ECO:0000256" key="5">
    <source>
        <dbReference type="ARBA" id="ARBA00012913"/>
    </source>
</evidence>
<comment type="similarity">
    <text evidence="4">Belongs to the ATP-dependent AMP-binding enzyme family.</text>
</comment>
<accession>B6JWU4</accession>
<organism evidence="19 21">
    <name type="scientific">Schizosaccharomyces japonicus (strain yFS275 / FY16936)</name>
    <name type="common">Fission yeast</name>
    <dbReference type="NCBI Taxonomy" id="402676"/>
    <lineage>
        <taxon>Eukaryota</taxon>
        <taxon>Fungi</taxon>
        <taxon>Dikarya</taxon>
        <taxon>Ascomycota</taxon>
        <taxon>Taphrinomycotina</taxon>
        <taxon>Schizosaccharomycetes</taxon>
        <taxon>Schizosaccharomycetales</taxon>
        <taxon>Schizosaccharomycetaceae</taxon>
        <taxon>Schizosaccharomyces</taxon>
    </lineage>
</organism>
<evidence type="ECO:0000256" key="8">
    <source>
        <dbReference type="ARBA" id="ARBA00022553"/>
    </source>
</evidence>
<dbReference type="HOGENOM" id="CLU_000022_19_0_1"/>
<evidence type="ECO:0000259" key="18">
    <source>
        <dbReference type="PROSITE" id="PS50075"/>
    </source>
</evidence>
<keyword evidence="11" id="KW-0560">Oxidoreductase</keyword>
<dbReference type="InterPro" id="IPR045851">
    <property type="entry name" value="AMP-bd_C_sf"/>
</dbReference>
<evidence type="ECO:0000256" key="13">
    <source>
        <dbReference type="ARBA" id="ARBA00031335"/>
    </source>
</evidence>
<dbReference type="Pfam" id="PF13193">
    <property type="entry name" value="AMP-binding_C"/>
    <property type="match status" value="1"/>
</dbReference>
<evidence type="ECO:0000313" key="19">
    <source>
        <dbReference type="EMBL" id="EEB05845.1"/>
    </source>
</evidence>
<dbReference type="Gene3D" id="3.40.50.720">
    <property type="entry name" value="NAD(P)-binding Rossmann-like Domain"/>
    <property type="match status" value="1"/>
</dbReference>
<evidence type="ECO:0000256" key="1">
    <source>
        <dbReference type="ARBA" id="ARBA00001957"/>
    </source>
</evidence>
<dbReference type="PROSITE" id="PS00012">
    <property type="entry name" value="PHOSPHOPANTETHEINE"/>
    <property type="match status" value="1"/>
</dbReference>
<dbReference type="OMA" id="ENDKFTM"/>
<comment type="function">
    <text evidence="2">Catalyzes the activation of alpha-aminoadipate by ATP-dependent adenylation and the reduction of activated alpha-aminoadipate by NADPH. The activated alpha-aminoadipate is bound to the phosphopantheinyl group of the enzyme itself before it is reduced to (S)-2-amino-6-oxohexanoate.</text>
</comment>
<dbReference type="eggNOG" id="KOG1178">
    <property type="taxonomic scope" value="Eukaryota"/>
</dbReference>
<dbReference type="Gene3D" id="3.30.559.30">
    <property type="entry name" value="Nonribosomal peptide synthetase, condensation domain"/>
    <property type="match status" value="1"/>
</dbReference>
<keyword evidence="8" id="KW-0597">Phosphoprotein</keyword>
<evidence type="ECO:0000256" key="17">
    <source>
        <dbReference type="ARBA" id="ARBA00049537"/>
    </source>
</evidence>
<evidence type="ECO:0000256" key="3">
    <source>
        <dbReference type="ARBA" id="ARBA00004827"/>
    </source>
</evidence>
<evidence type="ECO:0000313" key="21">
    <source>
        <dbReference type="Proteomes" id="UP000001744"/>
    </source>
</evidence>
<protein>
    <recommendedName>
        <fullName evidence="14">Alpha-aminoadipate reductase</fullName>
        <ecNumber evidence="6">1.2.1.31</ecNumber>
        <ecNumber evidence="5">1.2.1.95</ecNumber>
    </recommendedName>
    <alternativeName>
        <fullName evidence="13">L-aminoadipate-semialdehyde dehydrogenase</fullName>
    </alternativeName>
</protein>
<dbReference type="UniPathway" id="UPA00033">
    <property type="reaction ID" value="UER00032"/>
</dbReference>
<dbReference type="Gene3D" id="3.40.50.12780">
    <property type="entry name" value="N-terminal domain of ligase-like"/>
    <property type="match status" value="1"/>
</dbReference>
<evidence type="ECO:0000256" key="10">
    <source>
        <dbReference type="ARBA" id="ARBA00022857"/>
    </source>
</evidence>
<dbReference type="InterPro" id="IPR020806">
    <property type="entry name" value="PKS_PP-bd"/>
</dbReference>
<evidence type="ECO:0000256" key="9">
    <source>
        <dbReference type="ARBA" id="ARBA00022605"/>
    </source>
</evidence>
<dbReference type="GO" id="GO:0004043">
    <property type="term" value="F:L-aminoadipate-semialdehyde dehydrogenase [NAD(P)+] activity"/>
    <property type="evidence" value="ECO:0007669"/>
    <property type="project" value="UniProtKB-EC"/>
</dbReference>
<reference evidence="19 21" key="1">
    <citation type="journal article" date="2011" name="Science">
        <title>Comparative functional genomics of the fission yeasts.</title>
        <authorList>
            <person name="Rhind N."/>
            <person name="Chen Z."/>
            <person name="Yassour M."/>
            <person name="Thompson D.A."/>
            <person name="Haas B.J."/>
            <person name="Habib N."/>
            <person name="Wapinski I."/>
            <person name="Roy S."/>
            <person name="Lin M.F."/>
            <person name="Heiman D.I."/>
            <person name="Young S.K."/>
            <person name="Furuya K."/>
            <person name="Guo Y."/>
            <person name="Pidoux A."/>
            <person name="Chen H.M."/>
            <person name="Robbertse B."/>
            <person name="Goldberg J.M."/>
            <person name="Aoki K."/>
            <person name="Bayne E.H."/>
            <person name="Berlin A.M."/>
            <person name="Desjardins C.A."/>
            <person name="Dobbs E."/>
            <person name="Dukaj L."/>
            <person name="Fan L."/>
            <person name="FitzGerald M.G."/>
            <person name="French C."/>
            <person name="Gujja S."/>
            <person name="Hansen K."/>
            <person name="Keifenheim D."/>
            <person name="Levin J.Z."/>
            <person name="Mosher R.A."/>
            <person name="Mueller C.A."/>
            <person name="Pfiffner J."/>
            <person name="Priest M."/>
            <person name="Russ C."/>
            <person name="Smialowska A."/>
            <person name="Swoboda P."/>
            <person name="Sykes S.M."/>
            <person name="Vaughn M."/>
            <person name="Vengrova S."/>
            <person name="Yoder R."/>
            <person name="Zeng Q."/>
            <person name="Allshire R."/>
            <person name="Baulcombe D."/>
            <person name="Birren B.W."/>
            <person name="Brown W."/>
            <person name="Ekwall K."/>
            <person name="Kellis M."/>
            <person name="Leatherwood J."/>
            <person name="Levin H."/>
            <person name="Margalit H."/>
            <person name="Martienssen R."/>
            <person name="Nieduszynski C.A."/>
            <person name="Spatafora J.W."/>
            <person name="Friedman N."/>
            <person name="Dalgaard J.Z."/>
            <person name="Baumann P."/>
            <person name="Niki H."/>
            <person name="Regev A."/>
            <person name="Nusbaum C."/>
        </authorList>
    </citation>
    <scope>NUCLEOTIDE SEQUENCE [LARGE SCALE GENOMIC DNA]</scope>
    <source>
        <strain evidence="21">yFS275 / FY16936</strain>
    </source>
</reference>
<dbReference type="STRING" id="402676.B6JWU4"/>
<dbReference type="EMBL" id="KE651166">
    <property type="protein sequence ID" value="EEB05845.1"/>
    <property type="molecule type" value="Genomic_DNA"/>
</dbReference>
<dbReference type="SUPFAM" id="SSF51735">
    <property type="entry name" value="NAD(P)-binding Rossmann-fold domains"/>
    <property type="match status" value="1"/>
</dbReference>
<feature type="domain" description="Carrier" evidence="18">
    <location>
        <begin position="876"/>
        <end position="952"/>
    </location>
</feature>
<dbReference type="PROSITE" id="PS00455">
    <property type="entry name" value="AMP_BINDING"/>
    <property type="match status" value="1"/>
</dbReference>
<dbReference type="NCBIfam" id="TIGR03443">
    <property type="entry name" value="alpha_am_amid"/>
    <property type="match status" value="1"/>
</dbReference>
<dbReference type="InterPro" id="IPR010080">
    <property type="entry name" value="Thioester_reductase-like_dom"/>
</dbReference>
<dbReference type="PANTHER" id="PTHR44845">
    <property type="entry name" value="CARRIER DOMAIN-CONTAINING PROTEIN"/>
    <property type="match status" value="1"/>
</dbReference>
<dbReference type="NCBIfam" id="TIGR01733">
    <property type="entry name" value="AA-adenyl-dom"/>
    <property type="match status" value="1"/>
</dbReference>
<dbReference type="InterPro" id="IPR042099">
    <property type="entry name" value="ANL_N_sf"/>
</dbReference>
<dbReference type="InterPro" id="IPR020845">
    <property type="entry name" value="AMP-binding_CS"/>
</dbReference>
<keyword evidence="21" id="KW-1185">Reference proteome</keyword>
<dbReference type="EC" id="1.2.1.95" evidence="5"/>
<dbReference type="InterPro" id="IPR025110">
    <property type="entry name" value="AMP-bd_C"/>
</dbReference>
<comment type="catalytic activity">
    <reaction evidence="16">
        <text>(S)-2-amino-6-oxohexanoate + NAD(+) + H2O = L-2-aminoadipate + NADH + 2 H(+)</text>
        <dbReference type="Rhea" id="RHEA:12308"/>
        <dbReference type="ChEBI" id="CHEBI:15377"/>
        <dbReference type="ChEBI" id="CHEBI:15378"/>
        <dbReference type="ChEBI" id="CHEBI:57540"/>
        <dbReference type="ChEBI" id="CHEBI:57945"/>
        <dbReference type="ChEBI" id="CHEBI:58321"/>
        <dbReference type="ChEBI" id="CHEBI:58672"/>
        <dbReference type="EC" id="1.2.1.31"/>
    </reaction>
</comment>
<proteinExistence type="inferred from homology"/>
<dbReference type="SUPFAM" id="SSF47336">
    <property type="entry name" value="ACP-like"/>
    <property type="match status" value="1"/>
</dbReference>
<dbReference type="FunFam" id="3.40.50.720:FF:000787">
    <property type="entry name" value="L-2-aminoadipate reductase"/>
    <property type="match status" value="1"/>
</dbReference>
<dbReference type="GO" id="GO:0031177">
    <property type="term" value="F:phosphopantetheine binding"/>
    <property type="evidence" value="ECO:0007669"/>
    <property type="project" value="InterPro"/>
</dbReference>
<dbReference type="SUPFAM" id="SSF52777">
    <property type="entry name" value="CoA-dependent acyltransferases"/>
    <property type="match status" value="1"/>
</dbReference>
<dbReference type="Proteomes" id="UP000001744">
    <property type="component" value="Unassembled WGS sequence"/>
</dbReference>
<evidence type="ECO:0000256" key="6">
    <source>
        <dbReference type="ARBA" id="ARBA00013073"/>
    </source>
</evidence>
<dbReference type="InterPro" id="IPR036291">
    <property type="entry name" value="NAD(P)-bd_dom_sf"/>
</dbReference>
<keyword evidence="12" id="KW-0457">Lysine biosynthesis</keyword>
<dbReference type="SUPFAM" id="SSF56801">
    <property type="entry name" value="Acetyl-CoA synthetase-like"/>
    <property type="match status" value="1"/>
</dbReference>
<dbReference type="InterPro" id="IPR006162">
    <property type="entry name" value="Ppantetheine_attach_site"/>
</dbReference>
<dbReference type="Pfam" id="PF07993">
    <property type="entry name" value="NAD_binding_4"/>
    <property type="match status" value="1"/>
</dbReference>
<dbReference type="InterPro" id="IPR010071">
    <property type="entry name" value="AA_adenyl_dom"/>
</dbReference>
<dbReference type="GeneID" id="7051961"/>
<dbReference type="GO" id="GO:0019878">
    <property type="term" value="P:lysine biosynthetic process via aminoadipic acid"/>
    <property type="evidence" value="ECO:0007669"/>
    <property type="project" value="UniProtKB-UniPathway"/>
</dbReference>
<evidence type="ECO:0000256" key="7">
    <source>
        <dbReference type="ARBA" id="ARBA00022450"/>
    </source>
</evidence>
<dbReference type="PANTHER" id="PTHR44845:SF1">
    <property type="entry name" value="L-2-AMINOADIPATE REDUCTASE"/>
    <property type="match status" value="1"/>
</dbReference>
<dbReference type="Pfam" id="PF00501">
    <property type="entry name" value="AMP-binding"/>
    <property type="match status" value="1"/>
</dbReference>
<dbReference type="InterPro" id="IPR000873">
    <property type="entry name" value="AMP-dep_synth/lig_dom"/>
</dbReference>
<name>B6JWU4_SCHJY</name>
<evidence type="ECO:0000256" key="14">
    <source>
        <dbReference type="ARBA" id="ARBA00032195"/>
    </source>
</evidence>
<evidence type="ECO:0000256" key="16">
    <source>
        <dbReference type="ARBA" id="ARBA00048414"/>
    </source>
</evidence>
<comment type="catalytic activity">
    <reaction evidence="17">
        <text>(S)-2-amino-6-oxohexanoate + NADP(+) + H2O = L-2-aminoadipate + NADPH + 2 H(+)</text>
        <dbReference type="Rhea" id="RHEA:12304"/>
        <dbReference type="ChEBI" id="CHEBI:15377"/>
        <dbReference type="ChEBI" id="CHEBI:15378"/>
        <dbReference type="ChEBI" id="CHEBI:57783"/>
        <dbReference type="ChEBI" id="CHEBI:58321"/>
        <dbReference type="ChEBI" id="CHEBI:58349"/>
        <dbReference type="ChEBI" id="CHEBI:58672"/>
        <dbReference type="EC" id="1.2.1.31"/>
    </reaction>
</comment>
<dbReference type="InterPro" id="IPR036736">
    <property type="entry name" value="ACP-like_sf"/>
</dbReference>
<evidence type="ECO:0000256" key="11">
    <source>
        <dbReference type="ARBA" id="ARBA00023002"/>
    </source>
</evidence>
<dbReference type="Pfam" id="PF00550">
    <property type="entry name" value="PP-binding"/>
    <property type="match status" value="1"/>
</dbReference>
<evidence type="ECO:0000256" key="2">
    <source>
        <dbReference type="ARBA" id="ARBA00003499"/>
    </source>
</evidence>
<evidence type="ECO:0000256" key="12">
    <source>
        <dbReference type="ARBA" id="ARBA00023154"/>
    </source>
</evidence>